<gene>
    <name evidence="2" type="ORF">ACFOHL_04695</name>
</gene>
<proteinExistence type="predicted"/>
<feature type="chain" id="PRO_5045652095" evidence="1">
    <location>
        <begin position="22"/>
        <end position="111"/>
    </location>
</feature>
<keyword evidence="3" id="KW-1185">Reference proteome</keyword>
<evidence type="ECO:0000313" key="3">
    <source>
        <dbReference type="Proteomes" id="UP001595478"/>
    </source>
</evidence>
<dbReference type="RefSeq" id="WP_376919047.1">
    <property type="nucleotide sequence ID" value="NZ_JBHRSW010000006.1"/>
</dbReference>
<dbReference type="EMBL" id="JBHRSW010000006">
    <property type="protein sequence ID" value="MFC3120905.1"/>
    <property type="molecule type" value="Genomic_DNA"/>
</dbReference>
<reference evidence="3" key="1">
    <citation type="journal article" date="2019" name="Int. J. Syst. Evol. Microbiol.">
        <title>The Global Catalogue of Microorganisms (GCM) 10K type strain sequencing project: providing services to taxonomists for standard genome sequencing and annotation.</title>
        <authorList>
            <consortium name="The Broad Institute Genomics Platform"/>
            <consortium name="The Broad Institute Genome Sequencing Center for Infectious Disease"/>
            <person name="Wu L."/>
            <person name="Ma J."/>
        </authorList>
    </citation>
    <scope>NUCLEOTIDE SEQUENCE [LARGE SCALE GENOMIC DNA]</scope>
    <source>
        <strain evidence="3">KCTC 52473</strain>
    </source>
</reference>
<feature type="signal peptide" evidence="1">
    <location>
        <begin position="1"/>
        <end position="21"/>
    </location>
</feature>
<comment type="caution">
    <text evidence="2">The sequence shown here is derived from an EMBL/GenBank/DDBJ whole genome shotgun (WGS) entry which is preliminary data.</text>
</comment>
<dbReference type="Proteomes" id="UP001595478">
    <property type="component" value="Unassembled WGS sequence"/>
</dbReference>
<organism evidence="2 3">
    <name type="scientific">Agaribacter flavus</name>
    <dbReference type="NCBI Taxonomy" id="1902781"/>
    <lineage>
        <taxon>Bacteria</taxon>
        <taxon>Pseudomonadati</taxon>
        <taxon>Pseudomonadota</taxon>
        <taxon>Gammaproteobacteria</taxon>
        <taxon>Alteromonadales</taxon>
        <taxon>Alteromonadaceae</taxon>
        <taxon>Agaribacter</taxon>
    </lineage>
</organism>
<evidence type="ECO:0000313" key="2">
    <source>
        <dbReference type="EMBL" id="MFC3120905.1"/>
    </source>
</evidence>
<name>A0ABV7FP44_9ALTE</name>
<evidence type="ECO:0000256" key="1">
    <source>
        <dbReference type="SAM" id="SignalP"/>
    </source>
</evidence>
<accession>A0ABV7FP44</accession>
<protein>
    <submittedName>
        <fullName evidence="2">Uncharacterized protein</fullName>
    </submittedName>
</protein>
<sequence>MKKANFVLISILTLFSFTTLAESGASHHSGQASKHSVLASGHTIASTSVVASAVVAVPLISAGTVSVAAGNTIAKSKTVVVKTKTTNNCDTPLIITEKVITVDPAPNKINQ</sequence>
<keyword evidence="1" id="KW-0732">Signal</keyword>